<protein>
    <recommendedName>
        <fullName evidence="7">Endolytic murein transglycosylase</fullName>
        <ecNumber evidence="7">4.2.2.29</ecNumber>
    </recommendedName>
    <alternativeName>
        <fullName evidence="7">Peptidoglycan lytic transglycosylase</fullName>
    </alternativeName>
    <alternativeName>
        <fullName evidence="7">Peptidoglycan polymerization terminase</fullName>
    </alternativeName>
</protein>
<reference evidence="9 10" key="1">
    <citation type="submission" date="2007-07" db="EMBL/GenBank/DDBJ databases">
        <title>Complete sequence of chromosome of Xanthobacter autotrophicus Py2.</title>
        <authorList>
            <consortium name="US DOE Joint Genome Institute"/>
            <person name="Copeland A."/>
            <person name="Lucas S."/>
            <person name="Lapidus A."/>
            <person name="Barry K."/>
            <person name="Glavina del Rio T."/>
            <person name="Hammon N."/>
            <person name="Israni S."/>
            <person name="Dalin E."/>
            <person name="Tice H."/>
            <person name="Pitluck S."/>
            <person name="Sims D."/>
            <person name="Brettin T."/>
            <person name="Bruce D."/>
            <person name="Detter J.C."/>
            <person name="Han C."/>
            <person name="Tapia R."/>
            <person name="Brainard J."/>
            <person name="Schmutz J."/>
            <person name="Larimer F."/>
            <person name="Land M."/>
            <person name="Hauser L."/>
            <person name="Kyrpides N."/>
            <person name="Kim E."/>
            <person name="Ensigns S.A."/>
            <person name="Richardson P."/>
        </authorList>
    </citation>
    <scope>NUCLEOTIDE SEQUENCE [LARGE SCALE GENOMIC DNA]</scope>
    <source>
        <strain evidence="10">ATCC BAA-1158 / Py2</strain>
    </source>
</reference>
<keyword evidence="2 7" id="KW-0812">Transmembrane</keyword>
<dbReference type="PANTHER" id="PTHR30518:SF2">
    <property type="entry name" value="ENDOLYTIC MUREIN TRANSGLYCOSYLASE"/>
    <property type="match status" value="1"/>
</dbReference>
<dbReference type="Gene3D" id="3.30.160.60">
    <property type="entry name" value="Classic Zinc Finger"/>
    <property type="match status" value="1"/>
</dbReference>
<proteinExistence type="inferred from homology"/>
<feature type="region of interest" description="Disordered" evidence="8">
    <location>
        <begin position="1"/>
        <end position="95"/>
    </location>
</feature>
<dbReference type="InterPro" id="IPR003770">
    <property type="entry name" value="MLTG-like"/>
</dbReference>
<comment type="similarity">
    <text evidence="7">Belongs to the transglycosylase MltG family.</text>
</comment>
<dbReference type="EMBL" id="CP000781">
    <property type="protein sequence ID" value="ABS68364.1"/>
    <property type="molecule type" value="Genomic_DNA"/>
</dbReference>
<evidence type="ECO:0000256" key="4">
    <source>
        <dbReference type="ARBA" id="ARBA00023136"/>
    </source>
</evidence>
<dbReference type="CDD" id="cd08010">
    <property type="entry name" value="MltG_like"/>
    <property type="match status" value="1"/>
</dbReference>
<evidence type="ECO:0000256" key="7">
    <source>
        <dbReference type="HAMAP-Rule" id="MF_02065"/>
    </source>
</evidence>
<dbReference type="Gene3D" id="3.30.1490.480">
    <property type="entry name" value="Endolytic murein transglycosylase"/>
    <property type="match status" value="1"/>
</dbReference>
<dbReference type="GO" id="GO:0071555">
    <property type="term" value="P:cell wall organization"/>
    <property type="evidence" value="ECO:0007669"/>
    <property type="project" value="UniProtKB-KW"/>
</dbReference>
<gene>
    <name evidence="7" type="primary">mltG</name>
    <name evidence="9" type="ordered locus">Xaut_3134</name>
</gene>
<feature type="site" description="Important for catalytic activity" evidence="7">
    <location>
        <position position="300"/>
    </location>
</feature>
<keyword evidence="6 7" id="KW-0961">Cell wall biogenesis/degradation</keyword>
<evidence type="ECO:0000256" key="8">
    <source>
        <dbReference type="SAM" id="MobiDB-lite"/>
    </source>
</evidence>
<feature type="compositionally biased region" description="Pro residues" evidence="8">
    <location>
        <begin position="58"/>
        <end position="72"/>
    </location>
</feature>
<dbReference type="NCBIfam" id="TIGR00247">
    <property type="entry name" value="endolytic transglycosylase MltG"/>
    <property type="match status" value="1"/>
</dbReference>
<evidence type="ECO:0000256" key="1">
    <source>
        <dbReference type="ARBA" id="ARBA00022475"/>
    </source>
</evidence>
<feature type="compositionally biased region" description="Low complexity" evidence="8">
    <location>
        <begin position="37"/>
        <end position="57"/>
    </location>
</feature>
<comment type="subcellular location">
    <subcellularLocation>
        <location evidence="7">Cell inner membrane</location>
        <topology evidence="7">Single-pass membrane protein</topology>
    </subcellularLocation>
</comment>
<dbReference type="HOGENOM" id="CLU_025574_0_0_5"/>
<evidence type="ECO:0000256" key="2">
    <source>
        <dbReference type="ARBA" id="ARBA00022692"/>
    </source>
</evidence>
<feature type="transmembrane region" description="Helical" evidence="7">
    <location>
        <begin position="100"/>
        <end position="124"/>
    </location>
</feature>
<comment type="function">
    <text evidence="7">Functions as a peptidoglycan terminase that cleaves nascent peptidoglycan strands endolytically to terminate their elongation.</text>
</comment>
<keyword evidence="3 7" id="KW-1133">Transmembrane helix</keyword>
<dbReference type="PhylomeDB" id="A7IK21"/>
<feature type="region of interest" description="Disordered" evidence="8">
    <location>
        <begin position="422"/>
        <end position="442"/>
    </location>
</feature>
<dbReference type="Pfam" id="PF02618">
    <property type="entry name" value="YceG"/>
    <property type="match status" value="1"/>
</dbReference>
<dbReference type="GO" id="GO:0005886">
    <property type="term" value="C:plasma membrane"/>
    <property type="evidence" value="ECO:0007669"/>
    <property type="project" value="UniProtKB-SubCell"/>
</dbReference>
<evidence type="ECO:0000256" key="6">
    <source>
        <dbReference type="ARBA" id="ARBA00023316"/>
    </source>
</evidence>
<keyword evidence="10" id="KW-1185">Reference proteome</keyword>
<dbReference type="STRING" id="78245.Xaut_3134"/>
<comment type="catalytic activity">
    <reaction evidence="7">
        <text>a peptidoglycan chain = a peptidoglycan chain with N-acetyl-1,6-anhydromuramyl-[peptide] at the reducing end + a peptidoglycan chain with N-acetylglucosamine at the non-reducing end.</text>
        <dbReference type="EC" id="4.2.2.29"/>
    </reaction>
</comment>
<dbReference type="OrthoDB" id="9814591at2"/>
<organism evidence="9 10">
    <name type="scientific">Xanthobacter autotrophicus (strain ATCC BAA-1158 / Py2)</name>
    <dbReference type="NCBI Taxonomy" id="78245"/>
    <lineage>
        <taxon>Bacteria</taxon>
        <taxon>Pseudomonadati</taxon>
        <taxon>Pseudomonadota</taxon>
        <taxon>Alphaproteobacteria</taxon>
        <taxon>Hyphomicrobiales</taxon>
        <taxon>Xanthobacteraceae</taxon>
        <taxon>Xanthobacter</taxon>
    </lineage>
</organism>
<dbReference type="eggNOG" id="COG1559">
    <property type="taxonomic scope" value="Bacteria"/>
</dbReference>
<evidence type="ECO:0000256" key="5">
    <source>
        <dbReference type="ARBA" id="ARBA00023239"/>
    </source>
</evidence>
<keyword evidence="4 7" id="KW-0472">Membrane</keyword>
<sequence>MAESNDGSPKAGVPDATGPDGSIVPPADVTATDSTEAAAGPAAGSAPSAPASASAKPAPKPLAPKPPAPKPAPRGSARSGRGARQTKAARPSRAARHPAVTVLSGLFTFLLFLAVGGGLGAWYAERAFYAPGPLATEKVVNIPRGSGVRDMGDILEREGVITNALLFLVGQRIARPDASFKAGEFVFKPGQSLASVIDTLAAGKMVVHQITIPEGLTSQQVVKRLMDNELLTGTPAVPAEGTLLPETYQITRGQTREEVLKKMAEEQRKLLATLWAKRAPDVPVKSPQELVTLASIVEKETGLAAERPKVAAVFVNRINKKMRLQSDPTIIYGIVGGRGSLGRPISRTDIATATAYNTYAIDGLPPGPICNPGRDALAAVANPPKTKDLFFVADGTGGHAFAETLADHNKNVARWRAIEQGNAPAAPATGTPAPTAAPNSGN</sequence>
<dbReference type="GO" id="GO:0009252">
    <property type="term" value="P:peptidoglycan biosynthetic process"/>
    <property type="evidence" value="ECO:0007669"/>
    <property type="project" value="UniProtKB-UniRule"/>
</dbReference>
<name>A7IK21_XANP2</name>
<dbReference type="PANTHER" id="PTHR30518">
    <property type="entry name" value="ENDOLYTIC MUREIN TRANSGLYCOSYLASE"/>
    <property type="match status" value="1"/>
</dbReference>
<dbReference type="HAMAP" id="MF_02065">
    <property type="entry name" value="MltG"/>
    <property type="match status" value="1"/>
</dbReference>
<keyword evidence="1 7" id="KW-1003">Cell membrane</keyword>
<evidence type="ECO:0000313" key="10">
    <source>
        <dbReference type="Proteomes" id="UP000002417"/>
    </source>
</evidence>
<dbReference type="Proteomes" id="UP000002417">
    <property type="component" value="Chromosome"/>
</dbReference>
<keyword evidence="5 7" id="KW-0456">Lyase</keyword>
<accession>A7IK21</accession>
<keyword evidence="7" id="KW-0997">Cell inner membrane</keyword>
<dbReference type="KEGG" id="xau:Xaut_3134"/>
<evidence type="ECO:0000256" key="3">
    <source>
        <dbReference type="ARBA" id="ARBA00022989"/>
    </source>
</evidence>
<dbReference type="GO" id="GO:0008932">
    <property type="term" value="F:lytic endotransglycosylase activity"/>
    <property type="evidence" value="ECO:0007669"/>
    <property type="project" value="UniProtKB-UniRule"/>
</dbReference>
<evidence type="ECO:0000313" key="9">
    <source>
        <dbReference type="EMBL" id="ABS68364.1"/>
    </source>
</evidence>
<dbReference type="EC" id="4.2.2.29" evidence="7"/>
<feature type="compositionally biased region" description="Low complexity" evidence="8">
    <location>
        <begin position="73"/>
        <end position="92"/>
    </location>
</feature>
<dbReference type="AlphaFoldDB" id="A7IK21"/>